<evidence type="ECO:0000313" key="5">
    <source>
        <dbReference type="EMBL" id="AQZ60126.1"/>
    </source>
</evidence>
<dbReference type="KEGG" id="noa:BKM31_00085"/>
<dbReference type="InterPro" id="IPR000835">
    <property type="entry name" value="HTH_MarR-typ"/>
</dbReference>
<dbReference type="PROSITE" id="PS01117">
    <property type="entry name" value="HTH_MARR_1"/>
    <property type="match status" value="1"/>
</dbReference>
<dbReference type="Proteomes" id="UP000190797">
    <property type="component" value="Chromosome"/>
</dbReference>
<dbReference type="SMART" id="SM00347">
    <property type="entry name" value="HTH_MARR"/>
    <property type="match status" value="1"/>
</dbReference>
<protein>
    <submittedName>
        <fullName evidence="5">MarR family transcriptional regulator</fullName>
    </submittedName>
</protein>
<dbReference type="InterPro" id="IPR036390">
    <property type="entry name" value="WH_DNA-bd_sf"/>
</dbReference>
<dbReference type="InterPro" id="IPR036388">
    <property type="entry name" value="WH-like_DNA-bd_sf"/>
</dbReference>
<dbReference type="EMBL" id="CP017717">
    <property type="protein sequence ID" value="AQZ60126.1"/>
    <property type="molecule type" value="Genomic_DNA"/>
</dbReference>
<dbReference type="OrthoDB" id="3177763at2"/>
<dbReference type="RefSeq" id="WP_080036181.1">
    <property type="nucleotide sequence ID" value="NZ_CP017717.1"/>
</dbReference>
<evidence type="ECO:0000259" key="4">
    <source>
        <dbReference type="PROSITE" id="PS50995"/>
    </source>
</evidence>
<name>A0A1U9ZQB0_9ACTN</name>
<dbReference type="PANTHER" id="PTHR42756">
    <property type="entry name" value="TRANSCRIPTIONAL REGULATOR, MARR"/>
    <property type="match status" value="1"/>
</dbReference>
<dbReference type="InterPro" id="IPR023187">
    <property type="entry name" value="Tscrpt_reg_MarR-type_CS"/>
</dbReference>
<dbReference type="SUPFAM" id="SSF46785">
    <property type="entry name" value="Winged helix' DNA-binding domain"/>
    <property type="match status" value="1"/>
</dbReference>
<evidence type="ECO:0000313" key="6">
    <source>
        <dbReference type="Proteomes" id="UP000190797"/>
    </source>
</evidence>
<dbReference type="AlphaFoldDB" id="A0A1U9ZQB0"/>
<dbReference type="Pfam" id="PF12802">
    <property type="entry name" value="MarR_2"/>
    <property type="match status" value="1"/>
</dbReference>
<dbReference type="STRING" id="1909395.BKM31_00085"/>
<dbReference type="PANTHER" id="PTHR42756:SF1">
    <property type="entry name" value="TRANSCRIPTIONAL REPRESSOR OF EMRAB OPERON"/>
    <property type="match status" value="1"/>
</dbReference>
<dbReference type="GO" id="GO:0003700">
    <property type="term" value="F:DNA-binding transcription factor activity"/>
    <property type="evidence" value="ECO:0007669"/>
    <property type="project" value="InterPro"/>
</dbReference>
<keyword evidence="6" id="KW-1185">Reference proteome</keyword>
<dbReference type="PROSITE" id="PS50995">
    <property type="entry name" value="HTH_MARR_2"/>
    <property type="match status" value="1"/>
</dbReference>
<keyword evidence="3" id="KW-0804">Transcription</keyword>
<feature type="domain" description="HTH marR-type" evidence="4">
    <location>
        <begin position="7"/>
        <end position="139"/>
    </location>
</feature>
<gene>
    <name evidence="5" type="ORF">BKM31_00085</name>
</gene>
<sequence>MTQDDVYRTVGYQLKRVQAALRAAMDAALRAHGLTTPQYACLEMLGQRPELSNAELARGAFVTRQSMNVVLRNLEEAGLVSRPATAPSGRALPTRLTEAGERVLEAARADVLAVERRMTAGLDRAQAEVLLRQLDAMAEALAGSDG</sequence>
<evidence type="ECO:0000256" key="1">
    <source>
        <dbReference type="ARBA" id="ARBA00023015"/>
    </source>
</evidence>
<dbReference type="GO" id="GO:0003677">
    <property type="term" value="F:DNA binding"/>
    <property type="evidence" value="ECO:0007669"/>
    <property type="project" value="UniProtKB-KW"/>
</dbReference>
<organism evidence="5 6">
    <name type="scientific">[Actinomadura] parvosata subsp. kistnae</name>
    <dbReference type="NCBI Taxonomy" id="1909395"/>
    <lineage>
        <taxon>Bacteria</taxon>
        <taxon>Bacillati</taxon>
        <taxon>Actinomycetota</taxon>
        <taxon>Actinomycetes</taxon>
        <taxon>Streptosporangiales</taxon>
        <taxon>Streptosporangiaceae</taxon>
        <taxon>Nonomuraea</taxon>
    </lineage>
</organism>
<keyword evidence="1" id="KW-0805">Transcription regulation</keyword>
<evidence type="ECO:0000256" key="2">
    <source>
        <dbReference type="ARBA" id="ARBA00023125"/>
    </source>
</evidence>
<accession>A0A1U9ZQB0</accession>
<dbReference type="Gene3D" id="1.10.10.10">
    <property type="entry name" value="Winged helix-like DNA-binding domain superfamily/Winged helix DNA-binding domain"/>
    <property type="match status" value="1"/>
</dbReference>
<proteinExistence type="predicted"/>
<reference evidence="6" key="1">
    <citation type="journal article" date="2017" name="Med. Chem. Commun.">
        <title>Nonomuraea sp. ATCC 55076 harbours the largest actinomycete chromosome to date and the kistamicin biosynthetic gene cluster.</title>
        <authorList>
            <person name="Nazari B."/>
            <person name="Forneris C.C."/>
            <person name="Gibson M.I."/>
            <person name="Moon K."/>
            <person name="Schramma K.R."/>
            <person name="Seyedsayamdost M.R."/>
        </authorList>
    </citation>
    <scope>NUCLEOTIDE SEQUENCE [LARGE SCALE GENOMIC DNA]</scope>
    <source>
        <strain evidence="6">ATCC 55076</strain>
    </source>
</reference>
<evidence type="ECO:0000256" key="3">
    <source>
        <dbReference type="ARBA" id="ARBA00023163"/>
    </source>
</evidence>
<keyword evidence="2" id="KW-0238">DNA-binding</keyword>